<keyword evidence="3" id="KW-0482">Metalloprotease</keyword>
<dbReference type="InterPro" id="IPR003675">
    <property type="entry name" value="Rce1/LyrA-like_dom"/>
</dbReference>
<dbReference type="PANTHER" id="PTHR36435">
    <property type="entry name" value="SLR1288 PROTEIN"/>
    <property type="match status" value="1"/>
</dbReference>
<accession>A0A8J7YHE5</accession>
<name>A0A8J7YHE5_9EURY</name>
<dbReference type="GO" id="GO:0004175">
    <property type="term" value="F:endopeptidase activity"/>
    <property type="evidence" value="ECO:0007669"/>
    <property type="project" value="UniProtKB-ARBA"/>
</dbReference>
<dbReference type="GO" id="GO:0008237">
    <property type="term" value="F:metallopeptidase activity"/>
    <property type="evidence" value="ECO:0007669"/>
    <property type="project" value="UniProtKB-KW"/>
</dbReference>
<dbReference type="Pfam" id="PF02517">
    <property type="entry name" value="Rce1-like"/>
    <property type="match status" value="1"/>
</dbReference>
<dbReference type="GO" id="GO:0080120">
    <property type="term" value="P:CAAX-box protein maturation"/>
    <property type="evidence" value="ECO:0007669"/>
    <property type="project" value="UniProtKB-ARBA"/>
</dbReference>
<feature type="transmembrane region" description="Helical" evidence="1">
    <location>
        <begin position="172"/>
        <end position="189"/>
    </location>
</feature>
<feature type="transmembrane region" description="Helical" evidence="1">
    <location>
        <begin position="54"/>
        <end position="74"/>
    </location>
</feature>
<evidence type="ECO:0000313" key="3">
    <source>
        <dbReference type="EMBL" id="MBX0305572.1"/>
    </source>
</evidence>
<comment type="caution">
    <text evidence="3">The sequence shown here is derived from an EMBL/GenBank/DDBJ whole genome shotgun (WGS) entry which is preliminary data.</text>
</comment>
<feature type="transmembrane region" description="Helical" evidence="1">
    <location>
        <begin position="20"/>
        <end position="42"/>
    </location>
</feature>
<dbReference type="InterPro" id="IPR052710">
    <property type="entry name" value="CAAX_protease"/>
</dbReference>
<dbReference type="Proteomes" id="UP000783863">
    <property type="component" value="Unassembled WGS sequence"/>
</dbReference>
<dbReference type="PANTHER" id="PTHR36435:SF1">
    <property type="entry name" value="CAAX AMINO TERMINAL PROTEASE FAMILY PROTEIN"/>
    <property type="match status" value="1"/>
</dbReference>
<evidence type="ECO:0000259" key="2">
    <source>
        <dbReference type="Pfam" id="PF02517"/>
    </source>
</evidence>
<feature type="transmembrane region" description="Helical" evidence="1">
    <location>
        <begin position="94"/>
        <end position="115"/>
    </location>
</feature>
<keyword evidence="1" id="KW-1133">Transmembrane helix</keyword>
<keyword evidence="1" id="KW-0812">Transmembrane</keyword>
<evidence type="ECO:0000256" key="1">
    <source>
        <dbReference type="SAM" id="Phobius"/>
    </source>
</evidence>
<gene>
    <name evidence="3" type="ORF">EGD98_18165</name>
</gene>
<sequence length="245" mass="25378">MNNTSGFDTGIRSVATAIGLTFVPIVIGSVVVLGASSVLLVVGIDVSSRPSLRLLLSTVLLQGLTFGGLALVYLKIRGLGFGFVPVSVPNKRDIAVTVVGTIALILLLLSVSGIISILDIESAQNTVVTIGQQNPVVFLILIPLSFLLVGPGEELLFRGLVQGTLAESLHPTRAVILASALFASIHLFSLSGEGKLVYIAIAFILALVLGGAYEYTGNLTVPALMHGAYNALQFAGAYISSTGGF</sequence>
<organism evidence="3 4">
    <name type="scientific">Haloarcula salinisoli</name>
    <dbReference type="NCBI Taxonomy" id="2487746"/>
    <lineage>
        <taxon>Archaea</taxon>
        <taxon>Methanobacteriati</taxon>
        <taxon>Methanobacteriota</taxon>
        <taxon>Stenosarchaea group</taxon>
        <taxon>Halobacteria</taxon>
        <taxon>Halobacteriales</taxon>
        <taxon>Haloarculaceae</taxon>
        <taxon>Haloarcula</taxon>
    </lineage>
</organism>
<dbReference type="EMBL" id="RKLQ01000004">
    <property type="protein sequence ID" value="MBX0305572.1"/>
    <property type="molecule type" value="Genomic_DNA"/>
</dbReference>
<feature type="transmembrane region" description="Helical" evidence="1">
    <location>
        <begin position="196"/>
        <end position="215"/>
    </location>
</feature>
<keyword evidence="3" id="KW-0645">Protease</keyword>
<keyword evidence="4" id="KW-1185">Reference proteome</keyword>
<keyword evidence="3" id="KW-0378">Hydrolase</keyword>
<reference evidence="3" key="1">
    <citation type="submission" date="2021-06" db="EMBL/GenBank/DDBJ databases">
        <title>Halomicroarcula sp. F24A a new haloarchaeum isolated from saline soil.</title>
        <authorList>
            <person name="Duran-Viseras A."/>
            <person name="Sanchez-Porro C."/>
            <person name="Ventosa A."/>
        </authorList>
    </citation>
    <scope>NUCLEOTIDE SEQUENCE</scope>
    <source>
        <strain evidence="3">F24A</strain>
    </source>
</reference>
<dbReference type="RefSeq" id="WP_220589789.1">
    <property type="nucleotide sequence ID" value="NZ_RKLQ01000004.1"/>
</dbReference>
<protein>
    <submittedName>
        <fullName evidence="3">CPBP family intramembrane metalloprotease</fullName>
    </submittedName>
</protein>
<proteinExistence type="predicted"/>
<keyword evidence="1" id="KW-0472">Membrane</keyword>
<dbReference type="AlphaFoldDB" id="A0A8J7YHE5"/>
<feature type="transmembrane region" description="Helical" evidence="1">
    <location>
        <begin position="136"/>
        <end position="152"/>
    </location>
</feature>
<feature type="domain" description="CAAX prenyl protease 2/Lysostaphin resistance protein A-like" evidence="2">
    <location>
        <begin position="137"/>
        <end position="232"/>
    </location>
</feature>
<evidence type="ECO:0000313" key="4">
    <source>
        <dbReference type="Proteomes" id="UP000783863"/>
    </source>
</evidence>